<reference evidence="1 2" key="1">
    <citation type="submission" date="2017-05" db="EMBL/GenBank/DDBJ databases">
        <authorList>
            <person name="Varghese N."/>
            <person name="Submissions S."/>
        </authorList>
    </citation>
    <scope>NUCLEOTIDE SEQUENCE [LARGE SCALE GENOMIC DNA]</scope>
    <source>
        <strain evidence="1 2">DSM 25457</strain>
    </source>
</reference>
<gene>
    <name evidence="1" type="ORF">SAMN06265222_10711</name>
</gene>
<name>A0ABY1Q735_9BACT</name>
<keyword evidence="2" id="KW-1185">Reference proteome</keyword>
<dbReference type="EMBL" id="FXUG01000007">
    <property type="protein sequence ID" value="SMP60877.1"/>
    <property type="molecule type" value="Genomic_DNA"/>
</dbReference>
<comment type="caution">
    <text evidence="1">The sequence shown here is derived from an EMBL/GenBank/DDBJ whole genome shotgun (WGS) entry which is preliminary data.</text>
</comment>
<accession>A0ABY1Q735</accession>
<sequence length="93" mass="10233">MFPRLFFMHETGFCSDDEKRLANMGVLIDTDEQGEITRAELCGPKICDQNLVNLGGLNGIPVVQIGNTSLSKHGKKCLKRLLPSSIVEDLDVT</sequence>
<evidence type="ECO:0000313" key="1">
    <source>
        <dbReference type="EMBL" id="SMP60877.1"/>
    </source>
</evidence>
<protein>
    <submittedName>
        <fullName evidence="1">Uncharacterized protein</fullName>
    </submittedName>
</protein>
<dbReference type="Proteomes" id="UP001158067">
    <property type="component" value="Unassembled WGS sequence"/>
</dbReference>
<evidence type="ECO:0000313" key="2">
    <source>
        <dbReference type="Proteomes" id="UP001158067"/>
    </source>
</evidence>
<proteinExistence type="predicted"/>
<organism evidence="1 2">
    <name type="scientific">Neorhodopirellula lusitana</name>
    <dbReference type="NCBI Taxonomy" id="445327"/>
    <lineage>
        <taxon>Bacteria</taxon>
        <taxon>Pseudomonadati</taxon>
        <taxon>Planctomycetota</taxon>
        <taxon>Planctomycetia</taxon>
        <taxon>Pirellulales</taxon>
        <taxon>Pirellulaceae</taxon>
        <taxon>Neorhodopirellula</taxon>
    </lineage>
</organism>